<dbReference type="PANTHER" id="PTHR43537">
    <property type="entry name" value="TRANSCRIPTIONAL REGULATOR, GNTR FAMILY"/>
    <property type="match status" value="1"/>
</dbReference>
<dbReference type="InterPro" id="IPR008920">
    <property type="entry name" value="TF_FadR/GntR_C"/>
</dbReference>
<dbReference type="SUPFAM" id="SSF48008">
    <property type="entry name" value="GntR ligand-binding domain-like"/>
    <property type="match status" value="1"/>
</dbReference>
<proteinExistence type="predicted"/>
<dbReference type="EMBL" id="BPQH01000003">
    <property type="protein sequence ID" value="GJD48389.1"/>
    <property type="molecule type" value="Genomic_DNA"/>
</dbReference>
<reference evidence="5" key="2">
    <citation type="submission" date="2021-08" db="EMBL/GenBank/DDBJ databases">
        <authorList>
            <person name="Tani A."/>
            <person name="Ola A."/>
            <person name="Ogura Y."/>
            <person name="Katsura K."/>
            <person name="Hayashi T."/>
        </authorList>
    </citation>
    <scope>NUCLEOTIDE SEQUENCE</scope>
    <source>
        <strain evidence="5">KCTC 52305</strain>
    </source>
</reference>
<sequence>MVLEQERAIPEERPSLVGDAYRALREAIRENVFPPGYQGSEQEIALRLGMSRTPVHEALIRLQADGLVRVLPKRGVVIAALAPEDVREIYDVTIAVEAMAAELIAGMPEPARRRAAAALGASTDAMEAALAADDLAAWAAADAAFHRELVEACGNGRLRRIAGQVDDQAHRARMLTLRLRPRPVRAAAEHRAIVAALLAGDPAGAHASARTHRVRARDALIPLIRELGLRHL</sequence>
<dbReference type="Pfam" id="PF07729">
    <property type="entry name" value="FCD"/>
    <property type="match status" value="1"/>
</dbReference>
<dbReference type="Gene3D" id="1.10.10.10">
    <property type="entry name" value="Winged helix-like DNA-binding domain superfamily/Winged helix DNA-binding domain"/>
    <property type="match status" value="1"/>
</dbReference>
<gene>
    <name evidence="5" type="primary">glaR_1</name>
    <name evidence="5" type="ORF">OPKNFCMD_1107</name>
</gene>
<dbReference type="PRINTS" id="PR00035">
    <property type="entry name" value="HTHGNTR"/>
</dbReference>
<evidence type="ECO:0000313" key="5">
    <source>
        <dbReference type="EMBL" id="GJD48389.1"/>
    </source>
</evidence>
<keyword evidence="1" id="KW-0805">Transcription regulation</keyword>
<evidence type="ECO:0000256" key="1">
    <source>
        <dbReference type="ARBA" id="ARBA00023015"/>
    </source>
</evidence>
<organism evidence="5 6">
    <name type="scientific">Methylobacterium crusticola</name>
    <dbReference type="NCBI Taxonomy" id="1697972"/>
    <lineage>
        <taxon>Bacteria</taxon>
        <taxon>Pseudomonadati</taxon>
        <taxon>Pseudomonadota</taxon>
        <taxon>Alphaproteobacteria</taxon>
        <taxon>Hyphomicrobiales</taxon>
        <taxon>Methylobacteriaceae</taxon>
        <taxon>Methylobacterium</taxon>
    </lineage>
</organism>
<protein>
    <submittedName>
        <fullName evidence="5">HTH-type transcriptional repressor GlaR</fullName>
    </submittedName>
</protein>
<dbReference type="SMART" id="SM00345">
    <property type="entry name" value="HTH_GNTR"/>
    <property type="match status" value="1"/>
</dbReference>
<dbReference type="Proteomes" id="UP001055167">
    <property type="component" value="Unassembled WGS sequence"/>
</dbReference>
<dbReference type="SMART" id="SM00895">
    <property type="entry name" value="FCD"/>
    <property type="match status" value="1"/>
</dbReference>
<dbReference type="InterPro" id="IPR000524">
    <property type="entry name" value="Tscrpt_reg_HTH_GntR"/>
</dbReference>
<keyword evidence="3" id="KW-0804">Transcription</keyword>
<reference evidence="5" key="1">
    <citation type="journal article" date="2021" name="Front. Microbiol.">
        <title>Comprehensive Comparative Genomics and Phenotyping of Methylobacterium Species.</title>
        <authorList>
            <person name="Alessa O."/>
            <person name="Ogura Y."/>
            <person name="Fujitani Y."/>
            <person name="Takami H."/>
            <person name="Hayashi T."/>
            <person name="Sahin N."/>
            <person name="Tani A."/>
        </authorList>
    </citation>
    <scope>NUCLEOTIDE SEQUENCE</scope>
    <source>
        <strain evidence="5">KCTC 52305</strain>
    </source>
</reference>
<evidence type="ECO:0000313" key="6">
    <source>
        <dbReference type="Proteomes" id="UP001055167"/>
    </source>
</evidence>
<accession>A0ABQ4QT28</accession>
<dbReference type="InterPro" id="IPR036390">
    <property type="entry name" value="WH_DNA-bd_sf"/>
</dbReference>
<dbReference type="PANTHER" id="PTHR43537:SF24">
    <property type="entry name" value="GLUCONATE OPERON TRANSCRIPTIONAL REPRESSOR"/>
    <property type="match status" value="1"/>
</dbReference>
<feature type="domain" description="HTH gntR-type" evidence="4">
    <location>
        <begin position="14"/>
        <end position="81"/>
    </location>
</feature>
<dbReference type="PROSITE" id="PS50949">
    <property type="entry name" value="HTH_GNTR"/>
    <property type="match status" value="1"/>
</dbReference>
<dbReference type="CDD" id="cd07377">
    <property type="entry name" value="WHTH_GntR"/>
    <property type="match status" value="1"/>
</dbReference>
<evidence type="ECO:0000259" key="4">
    <source>
        <dbReference type="PROSITE" id="PS50949"/>
    </source>
</evidence>
<dbReference type="Gene3D" id="1.20.120.530">
    <property type="entry name" value="GntR ligand-binding domain-like"/>
    <property type="match status" value="1"/>
</dbReference>
<dbReference type="InterPro" id="IPR036388">
    <property type="entry name" value="WH-like_DNA-bd_sf"/>
</dbReference>
<dbReference type="Pfam" id="PF00392">
    <property type="entry name" value="GntR"/>
    <property type="match status" value="1"/>
</dbReference>
<evidence type="ECO:0000256" key="2">
    <source>
        <dbReference type="ARBA" id="ARBA00023125"/>
    </source>
</evidence>
<evidence type="ECO:0000256" key="3">
    <source>
        <dbReference type="ARBA" id="ARBA00023163"/>
    </source>
</evidence>
<comment type="caution">
    <text evidence="5">The sequence shown here is derived from an EMBL/GenBank/DDBJ whole genome shotgun (WGS) entry which is preliminary data.</text>
</comment>
<dbReference type="RefSeq" id="WP_128565324.1">
    <property type="nucleotide sequence ID" value="NZ_BPQH01000003.1"/>
</dbReference>
<keyword evidence="2" id="KW-0238">DNA-binding</keyword>
<dbReference type="SUPFAM" id="SSF46785">
    <property type="entry name" value="Winged helix' DNA-binding domain"/>
    <property type="match status" value="1"/>
</dbReference>
<dbReference type="InterPro" id="IPR011711">
    <property type="entry name" value="GntR_C"/>
</dbReference>
<name>A0ABQ4QT28_9HYPH</name>
<keyword evidence="6" id="KW-1185">Reference proteome</keyword>